<organism evidence="2 3">
    <name type="scientific">Pipistrellus nathusii</name>
    <name type="common">Nathusius' pipistrelle</name>
    <dbReference type="NCBI Taxonomy" id="59473"/>
    <lineage>
        <taxon>Eukaryota</taxon>
        <taxon>Metazoa</taxon>
        <taxon>Chordata</taxon>
        <taxon>Craniata</taxon>
        <taxon>Vertebrata</taxon>
        <taxon>Euteleostomi</taxon>
        <taxon>Mammalia</taxon>
        <taxon>Eutheria</taxon>
        <taxon>Laurasiatheria</taxon>
        <taxon>Chiroptera</taxon>
        <taxon>Yangochiroptera</taxon>
        <taxon>Vespertilionidae</taxon>
        <taxon>Pipistrellus</taxon>
    </lineage>
</organism>
<keyword evidence="1" id="KW-1133">Transmembrane helix</keyword>
<protein>
    <submittedName>
        <fullName evidence="2">Uncharacterized protein</fullName>
    </submittedName>
</protein>
<evidence type="ECO:0000313" key="2">
    <source>
        <dbReference type="EMBL" id="CAK6449689.1"/>
    </source>
</evidence>
<evidence type="ECO:0000313" key="3">
    <source>
        <dbReference type="Proteomes" id="UP001314169"/>
    </source>
</evidence>
<sequence length="88" mass="9326">MMADGLLQLAGRLGTVVSPLVMMARQALPLLPPLAFGAVLIASSLVLPFLLETRGLPLPDTIQDLESQGPAAAGRAWREAVVTESTWF</sequence>
<gene>
    <name evidence="2" type="ORF">MPIPNATIZW_LOCUS17995</name>
</gene>
<keyword evidence="3" id="KW-1185">Reference proteome</keyword>
<dbReference type="EMBL" id="OY882866">
    <property type="protein sequence ID" value="CAK6449689.1"/>
    <property type="molecule type" value="Genomic_DNA"/>
</dbReference>
<evidence type="ECO:0000256" key="1">
    <source>
        <dbReference type="SAM" id="Phobius"/>
    </source>
</evidence>
<keyword evidence="1" id="KW-0472">Membrane</keyword>
<dbReference type="Proteomes" id="UP001314169">
    <property type="component" value="Chromosome 9"/>
</dbReference>
<name>A0ABP0AGP7_PIPNA</name>
<reference evidence="2" key="1">
    <citation type="submission" date="2023-12" db="EMBL/GenBank/DDBJ databases">
        <authorList>
            <person name="Brown T."/>
        </authorList>
    </citation>
    <scope>NUCLEOTIDE SEQUENCE</scope>
</reference>
<accession>A0ABP0AGP7</accession>
<keyword evidence="1" id="KW-0812">Transmembrane</keyword>
<proteinExistence type="predicted"/>
<feature type="transmembrane region" description="Helical" evidence="1">
    <location>
        <begin position="33"/>
        <end position="51"/>
    </location>
</feature>